<dbReference type="AlphaFoldDB" id="A0A543K5I8"/>
<dbReference type="PANTHER" id="PTHR43174">
    <property type="entry name" value="UDP-N-ACETYLGLUCOSAMINE 2-EPIMERASE"/>
    <property type="match status" value="1"/>
</dbReference>
<dbReference type="InterPro" id="IPR003331">
    <property type="entry name" value="UDP_GlcNAc_Epimerase_2_dom"/>
</dbReference>
<dbReference type="Pfam" id="PF02350">
    <property type="entry name" value="Epimerase_2"/>
    <property type="match status" value="1"/>
</dbReference>
<sequence length="347" mass="38151">MPFRILTVVGARPQFVKCAALRKVIDASDQVDEILVHTGQHYDFAMSQVFFDQLGIRAPEHALGINGKSHGAMTGEMLAAIESLILSERPDAVLVYGDTNSTLAGALAAAKLHVPVIHVEAGLRSFNKRMPEEINRIMTDHVSDLLFCSTSESVTNLANEGIRKGVHHVGDIMYDVTRAVLGLVRPDRARETYGQPGKKLAMSTIHRAENTADPARLQQVVEYVRGFAGSHAIVLPLHPGTRARMSAAEIDLSGLTVIDPLPYLETQELLAACDLILTDSGGMQKEAYFHGVDCITLRDETEWVETIACGWNRLWTVEDYKPRQPIAEYGDGDSAERILGIIEKLRT</sequence>
<dbReference type="Proteomes" id="UP000320582">
    <property type="component" value="Unassembled WGS sequence"/>
</dbReference>
<accession>A0A543K5I8</accession>
<proteinExistence type="inferred from homology"/>
<comment type="similarity">
    <text evidence="1">Belongs to the UDP-N-acetylglucosamine 2-epimerase family.</text>
</comment>
<dbReference type="SUPFAM" id="SSF53756">
    <property type="entry name" value="UDP-Glycosyltransferase/glycogen phosphorylase"/>
    <property type="match status" value="1"/>
</dbReference>
<dbReference type="NCBIfam" id="TIGR00236">
    <property type="entry name" value="wecB"/>
    <property type="match status" value="1"/>
</dbReference>
<protein>
    <submittedName>
        <fullName evidence="3">UDP-GlcNAc3NAcA epimerase</fullName>
    </submittedName>
</protein>
<dbReference type="CDD" id="cd03786">
    <property type="entry name" value="GTB_UDP-GlcNAc_2-Epimerase"/>
    <property type="match status" value="1"/>
</dbReference>
<evidence type="ECO:0000256" key="1">
    <source>
        <dbReference type="RuleBase" id="RU003513"/>
    </source>
</evidence>
<dbReference type="GO" id="GO:0016853">
    <property type="term" value="F:isomerase activity"/>
    <property type="evidence" value="ECO:0007669"/>
    <property type="project" value="UniProtKB-KW"/>
</dbReference>
<keyword evidence="4" id="KW-1185">Reference proteome</keyword>
<evidence type="ECO:0000313" key="4">
    <source>
        <dbReference type="Proteomes" id="UP000320582"/>
    </source>
</evidence>
<gene>
    <name evidence="3" type="ORF">BD293_3717</name>
</gene>
<reference evidence="3 4" key="1">
    <citation type="submission" date="2019-06" db="EMBL/GenBank/DDBJ databases">
        <title>Genomic Encyclopedia of Archaeal and Bacterial Type Strains, Phase II (KMG-II): from individual species to whole genera.</title>
        <authorList>
            <person name="Goeker M."/>
        </authorList>
    </citation>
    <scope>NUCLEOTIDE SEQUENCE [LARGE SCALE GENOMIC DNA]</scope>
    <source>
        <strain evidence="3 4">DSM 18423</strain>
    </source>
</reference>
<dbReference type="PANTHER" id="PTHR43174:SF1">
    <property type="entry name" value="UDP-N-ACETYLGLUCOSAMINE 2-EPIMERASE"/>
    <property type="match status" value="1"/>
</dbReference>
<dbReference type="Gene3D" id="3.40.50.2000">
    <property type="entry name" value="Glycogen Phosphorylase B"/>
    <property type="match status" value="2"/>
</dbReference>
<feature type="domain" description="UDP-N-acetylglucosamine 2-epimerase" evidence="2">
    <location>
        <begin position="25"/>
        <end position="342"/>
    </location>
</feature>
<evidence type="ECO:0000259" key="2">
    <source>
        <dbReference type="Pfam" id="PF02350"/>
    </source>
</evidence>
<dbReference type="RefSeq" id="WP_142084778.1">
    <property type="nucleotide sequence ID" value="NZ_VFPT01000002.1"/>
</dbReference>
<dbReference type="EMBL" id="VFPT01000002">
    <property type="protein sequence ID" value="TQM90340.1"/>
    <property type="molecule type" value="Genomic_DNA"/>
</dbReference>
<dbReference type="InterPro" id="IPR029767">
    <property type="entry name" value="WecB-like"/>
</dbReference>
<comment type="caution">
    <text evidence="3">The sequence shown here is derived from an EMBL/GenBank/DDBJ whole genome shotgun (WGS) entry which is preliminary data.</text>
</comment>
<name>A0A543K5I8_9RHOB</name>
<evidence type="ECO:0000313" key="3">
    <source>
        <dbReference type="EMBL" id="TQM90340.1"/>
    </source>
</evidence>
<keyword evidence="1" id="KW-0413">Isomerase</keyword>
<organism evidence="3 4">
    <name type="scientific">Roseinatronobacter monicus</name>
    <dbReference type="NCBI Taxonomy" id="393481"/>
    <lineage>
        <taxon>Bacteria</taxon>
        <taxon>Pseudomonadati</taxon>
        <taxon>Pseudomonadota</taxon>
        <taxon>Alphaproteobacteria</taxon>
        <taxon>Rhodobacterales</taxon>
        <taxon>Paracoccaceae</taxon>
        <taxon>Roseinatronobacter</taxon>
    </lineage>
</organism>
<dbReference type="OrthoDB" id="9803238at2"/>